<keyword evidence="8" id="KW-1185">Reference proteome</keyword>
<evidence type="ECO:0000259" key="6">
    <source>
        <dbReference type="Pfam" id="PF08240"/>
    </source>
</evidence>
<dbReference type="GO" id="GO:0016491">
    <property type="term" value="F:oxidoreductase activity"/>
    <property type="evidence" value="ECO:0007669"/>
    <property type="project" value="UniProtKB-KW"/>
</dbReference>
<name>A0A1I2QIP5_9BACL</name>
<dbReference type="Gene3D" id="3.90.180.10">
    <property type="entry name" value="Medium-chain alcohol dehydrogenases, catalytic domain"/>
    <property type="match status" value="1"/>
</dbReference>
<dbReference type="GO" id="GO:0008270">
    <property type="term" value="F:zinc ion binding"/>
    <property type="evidence" value="ECO:0007669"/>
    <property type="project" value="InterPro"/>
</dbReference>
<evidence type="ECO:0000313" key="7">
    <source>
        <dbReference type="EMBL" id="SFG27840.1"/>
    </source>
</evidence>
<dbReference type="InterPro" id="IPR050129">
    <property type="entry name" value="Zn_alcohol_dh"/>
</dbReference>
<dbReference type="SUPFAM" id="SSF51735">
    <property type="entry name" value="NAD(P)-binding Rossmann-fold domains"/>
    <property type="match status" value="1"/>
</dbReference>
<comment type="similarity">
    <text evidence="4">Belongs to the zinc-containing alcohol dehydrogenase family.</text>
</comment>
<dbReference type="AlphaFoldDB" id="A0A1I2QIP5"/>
<reference evidence="7 8" key="1">
    <citation type="submission" date="2016-10" db="EMBL/GenBank/DDBJ databases">
        <authorList>
            <person name="de Groot N.N."/>
        </authorList>
    </citation>
    <scope>NUCLEOTIDE SEQUENCE [LARGE SCALE GENOMIC DNA]</scope>
    <source>
        <strain evidence="7 8">DSM 44945</strain>
    </source>
</reference>
<protein>
    <submittedName>
        <fullName evidence="7">Threonine dehydrogenase</fullName>
    </submittedName>
</protein>
<dbReference type="InterPro" id="IPR036291">
    <property type="entry name" value="NAD(P)-bd_dom_sf"/>
</dbReference>
<dbReference type="PROSITE" id="PS00059">
    <property type="entry name" value="ADH_ZINC"/>
    <property type="match status" value="1"/>
</dbReference>
<organism evidence="7 8">
    <name type="scientific">Planifilum fulgidum</name>
    <dbReference type="NCBI Taxonomy" id="201973"/>
    <lineage>
        <taxon>Bacteria</taxon>
        <taxon>Bacillati</taxon>
        <taxon>Bacillota</taxon>
        <taxon>Bacilli</taxon>
        <taxon>Bacillales</taxon>
        <taxon>Thermoactinomycetaceae</taxon>
        <taxon>Planifilum</taxon>
    </lineage>
</organism>
<sequence>MPKMKAALFVSPHQIRVEEVEIPSPGPDEVIVKVECCGICGTDYHILEGDFISPYPIAGGHEFSGTVYEVGEGVDEWTPGERVAVDPSVYCGSCVHCRNHRWNHCKRWNAIGVTMNGAFAEYVRVPAKNLYRLPEGISFEEGALIEPLSCVAYALNRIQPKFGERALIFGGGPMGLMLLMALKTSGTSEVVLVDIAEKKLETAKRLGADAVYHGGESLESRLESRYPDGFDLVVDATGIPAVIEGMFRFAGPGARLLQFGVAPSDARISVNPFDIYHKDWQYVGSMALMFNFYQALWMIEQKRVNVGALVTKKIGLESFADYMREKKPPEDIKVLVCPGL</sequence>
<evidence type="ECO:0000256" key="2">
    <source>
        <dbReference type="ARBA" id="ARBA00022833"/>
    </source>
</evidence>
<dbReference type="InterPro" id="IPR002328">
    <property type="entry name" value="ADH_Zn_CS"/>
</dbReference>
<comment type="cofactor">
    <cofactor evidence="4">
        <name>Zn(2+)</name>
        <dbReference type="ChEBI" id="CHEBI:29105"/>
    </cofactor>
</comment>
<dbReference type="CDD" id="cd08234">
    <property type="entry name" value="threonine_DH_like"/>
    <property type="match status" value="1"/>
</dbReference>
<accession>A0A1I2QIP5</accession>
<dbReference type="Pfam" id="PF00107">
    <property type="entry name" value="ADH_zinc_N"/>
    <property type="match status" value="1"/>
</dbReference>
<keyword evidence="3" id="KW-0560">Oxidoreductase</keyword>
<dbReference type="RefSeq" id="WP_092039561.1">
    <property type="nucleotide sequence ID" value="NZ_FOOK01000024.1"/>
</dbReference>
<dbReference type="STRING" id="201973.SAMN04488025_12415"/>
<evidence type="ECO:0000313" key="8">
    <source>
        <dbReference type="Proteomes" id="UP000198661"/>
    </source>
</evidence>
<dbReference type="SUPFAM" id="SSF50129">
    <property type="entry name" value="GroES-like"/>
    <property type="match status" value="1"/>
</dbReference>
<gene>
    <name evidence="7" type="ORF">SAMN04488025_12415</name>
</gene>
<dbReference type="InterPro" id="IPR011032">
    <property type="entry name" value="GroES-like_sf"/>
</dbReference>
<dbReference type="PANTHER" id="PTHR43401">
    <property type="entry name" value="L-THREONINE 3-DEHYDROGENASE"/>
    <property type="match status" value="1"/>
</dbReference>
<dbReference type="OrthoDB" id="9777057at2"/>
<evidence type="ECO:0000259" key="5">
    <source>
        <dbReference type="Pfam" id="PF00107"/>
    </source>
</evidence>
<dbReference type="InterPro" id="IPR013154">
    <property type="entry name" value="ADH-like_N"/>
</dbReference>
<evidence type="ECO:0000256" key="4">
    <source>
        <dbReference type="RuleBase" id="RU361277"/>
    </source>
</evidence>
<dbReference type="Pfam" id="PF08240">
    <property type="entry name" value="ADH_N"/>
    <property type="match status" value="1"/>
</dbReference>
<dbReference type="EMBL" id="FOOK01000024">
    <property type="protein sequence ID" value="SFG27840.1"/>
    <property type="molecule type" value="Genomic_DNA"/>
</dbReference>
<keyword evidence="1 4" id="KW-0479">Metal-binding</keyword>
<keyword evidence="2 4" id="KW-0862">Zinc</keyword>
<proteinExistence type="inferred from homology"/>
<feature type="domain" description="Alcohol dehydrogenase-like N-terminal" evidence="6">
    <location>
        <begin position="26"/>
        <end position="135"/>
    </location>
</feature>
<evidence type="ECO:0000256" key="1">
    <source>
        <dbReference type="ARBA" id="ARBA00022723"/>
    </source>
</evidence>
<dbReference type="InterPro" id="IPR013149">
    <property type="entry name" value="ADH-like_C"/>
</dbReference>
<feature type="domain" description="Alcohol dehydrogenase-like C-terminal" evidence="5">
    <location>
        <begin position="173"/>
        <end position="294"/>
    </location>
</feature>
<dbReference type="Proteomes" id="UP000198661">
    <property type="component" value="Unassembled WGS sequence"/>
</dbReference>
<dbReference type="PANTHER" id="PTHR43401:SF2">
    <property type="entry name" value="L-THREONINE 3-DEHYDROGENASE"/>
    <property type="match status" value="1"/>
</dbReference>
<dbReference type="Gene3D" id="3.40.50.720">
    <property type="entry name" value="NAD(P)-binding Rossmann-like Domain"/>
    <property type="match status" value="1"/>
</dbReference>
<evidence type="ECO:0000256" key="3">
    <source>
        <dbReference type="ARBA" id="ARBA00023002"/>
    </source>
</evidence>